<keyword evidence="8 11" id="KW-0456">Lyase</keyword>
<comment type="similarity">
    <text evidence="11">Belongs to the phosphatidylserine decarboxylase family. PSD-A subfamily.</text>
</comment>
<dbReference type="GO" id="GO:0006646">
    <property type="term" value="P:phosphatidylethanolamine biosynthetic process"/>
    <property type="evidence" value="ECO:0007669"/>
    <property type="project" value="UniProtKB-UniRule"/>
</dbReference>
<dbReference type="HAMAP" id="MF_00664">
    <property type="entry name" value="PS_decarb_PSD_A"/>
    <property type="match status" value="1"/>
</dbReference>
<evidence type="ECO:0000256" key="2">
    <source>
        <dbReference type="ARBA" id="ARBA00022516"/>
    </source>
</evidence>
<feature type="transmembrane region" description="Helical" evidence="12">
    <location>
        <begin position="7"/>
        <end position="25"/>
    </location>
</feature>
<keyword evidence="4 11" id="KW-0443">Lipid metabolism</keyword>
<dbReference type="GO" id="GO:0005886">
    <property type="term" value="C:plasma membrane"/>
    <property type="evidence" value="ECO:0007669"/>
    <property type="project" value="UniProtKB-SubCell"/>
</dbReference>
<feature type="transmembrane region" description="Helical" evidence="12">
    <location>
        <begin position="31"/>
        <end position="51"/>
    </location>
</feature>
<evidence type="ECO:0000256" key="9">
    <source>
        <dbReference type="ARBA" id="ARBA00023264"/>
    </source>
</evidence>
<feature type="chain" id="PRO_5023542352" description="Phosphatidylserine decarboxylase beta chain" evidence="11">
    <location>
        <begin position="1"/>
        <end position="187"/>
    </location>
</feature>
<comment type="subunit">
    <text evidence="11">Heterodimer of a large membrane-associated beta subunit and a small pyruvoyl-containing alpha subunit.</text>
</comment>
<evidence type="ECO:0000256" key="4">
    <source>
        <dbReference type="ARBA" id="ARBA00023098"/>
    </source>
</evidence>
<keyword evidence="10 11" id="KW-0670">Pyruvate</keyword>
<comment type="PTM">
    <text evidence="11">Is synthesized initially as an inactive proenzyme. Formation of the active enzyme involves a self-maturation process in which the active site pyruvoyl group is generated from an internal serine residue via an autocatalytic post-translational modification. Two non-identical subunits are generated from the proenzyme in this reaction, and the pyruvate is formed at the N-terminus of the alpha chain, which is derived from the carboxyl end of the proenzyme. The post-translation cleavage follows an unusual pathway, termed non-hydrolytic serinolysis, in which the side chain hydroxyl group of the serine supplies its oxygen atom to form the C-terminus of the beta chain, while the remainder of the serine residue undergoes an oxidative deamination to produce ammonia and the pyruvoyl prosthetic group on the alpha chain.</text>
</comment>
<dbReference type="GO" id="GO:0004609">
    <property type="term" value="F:phosphatidylserine decarboxylase activity"/>
    <property type="evidence" value="ECO:0007669"/>
    <property type="project" value="UniProtKB-UniRule"/>
</dbReference>
<name>A0A1M3KV90_9BACT</name>
<evidence type="ECO:0000256" key="5">
    <source>
        <dbReference type="ARBA" id="ARBA00023136"/>
    </source>
</evidence>
<evidence type="ECO:0000256" key="12">
    <source>
        <dbReference type="SAM" id="Phobius"/>
    </source>
</evidence>
<feature type="site" description="Cleavage (non-hydrolytic); by autocatalysis" evidence="11">
    <location>
        <begin position="187"/>
        <end position="188"/>
    </location>
</feature>
<keyword evidence="9 11" id="KW-1208">Phospholipid metabolism</keyword>
<proteinExistence type="inferred from homology"/>
<keyword evidence="6 11" id="KW-0865">Zymogen</keyword>
<comment type="cofactor">
    <cofactor evidence="11">
        <name>pyruvate</name>
        <dbReference type="ChEBI" id="CHEBI:15361"/>
    </cofactor>
    <text evidence="11">Binds 1 pyruvoyl group covalently per subunit.</text>
</comment>
<dbReference type="Proteomes" id="UP000184233">
    <property type="component" value="Unassembled WGS sequence"/>
</dbReference>
<protein>
    <recommendedName>
        <fullName evidence="11">Phosphatidylserine decarboxylase proenzyme</fullName>
        <ecNumber evidence="11">4.1.1.65</ecNumber>
    </recommendedName>
    <component>
        <recommendedName>
            <fullName evidence="11">Phosphatidylserine decarboxylase alpha chain</fullName>
        </recommendedName>
    </component>
    <component>
        <recommendedName>
            <fullName evidence="11">Phosphatidylserine decarboxylase beta chain</fullName>
        </recommendedName>
    </component>
</protein>
<keyword evidence="12" id="KW-0812">Transmembrane</keyword>
<dbReference type="UniPathway" id="UPA00558">
    <property type="reaction ID" value="UER00616"/>
</dbReference>
<keyword evidence="1 11" id="KW-1003">Cell membrane</keyword>
<dbReference type="PANTHER" id="PTHR35809:SF1">
    <property type="entry name" value="ARCHAETIDYLSERINE DECARBOXYLASE PROENZYME-RELATED"/>
    <property type="match status" value="1"/>
</dbReference>
<dbReference type="InterPro" id="IPR033175">
    <property type="entry name" value="PSD-A"/>
</dbReference>
<dbReference type="Pfam" id="PF02666">
    <property type="entry name" value="PS_Dcarbxylase"/>
    <property type="match status" value="1"/>
</dbReference>
<keyword evidence="3 11" id="KW-0210">Decarboxylase</keyword>
<keyword evidence="12" id="KW-1133">Transmembrane helix</keyword>
<comment type="pathway">
    <text evidence="11">Phospholipid metabolism; phosphatidylethanolamine biosynthesis; phosphatidylethanolamine from CDP-diacylglycerol: step 2/2.</text>
</comment>
<keyword evidence="5 11" id="KW-0472">Membrane</keyword>
<sequence>MITPYGYDNAFLMLGVGVCLLILAFTLSGLVFPLLFGVLGTVLIGFTLWFFRDPERPLVDVARTDTAIVVSPADGTVTEIVAMDHVAGIGGPATQVTIFLSPVNLHVNRYPVSGTVTDVSYIPGKYLMAFNPKASEENERSVISVATPHGPLIFKQITGFLARRVVYETRTGDVIKAGARFGMMKFGSRMDILVPEGTEINVRTGQKVVSNDTIIARLPAARGTAA</sequence>
<feature type="chain" id="PRO_5023542353" description="Phosphatidylserine decarboxylase alpha chain" evidence="11">
    <location>
        <begin position="188"/>
        <end position="226"/>
    </location>
</feature>
<comment type="caution">
    <text evidence="13">The sequence shown here is derived from an EMBL/GenBank/DDBJ whole genome shotgun (WGS) entry which is preliminary data.</text>
</comment>
<evidence type="ECO:0000256" key="3">
    <source>
        <dbReference type="ARBA" id="ARBA00022793"/>
    </source>
</evidence>
<dbReference type="EC" id="4.1.1.65" evidence="11"/>
<evidence type="ECO:0000313" key="14">
    <source>
        <dbReference type="Proteomes" id="UP000184233"/>
    </source>
</evidence>
<keyword evidence="7 11" id="KW-0594">Phospholipid biosynthesis</keyword>
<evidence type="ECO:0000256" key="6">
    <source>
        <dbReference type="ARBA" id="ARBA00023145"/>
    </source>
</evidence>
<evidence type="ECO:0000256" key="11">
    <source>
        <dbReference type="HAMAP-Rule" id="MF_00664"/>
    </source>
</evidence>
<keyword evidence="2 11" id="KW-0444">Lipid biosynthesis</keyword>
<dbReference type="PANTHER" id="PTHR35809">
    <property type="entry name" value="ARCHAETIDYLSERINE DECARBOXYLASE PROENZYME-RELATED"/>
    <property type="match status" value="1"/>
</dbReference>
<comment type="catalytic activity">
    <reaction evidence="11">
        <text>a 1,2-diacyl-sn-glycero-3-phospho-L-serine + H(+) = a 1,2-diacyl-sn-glycero-3-phosphoethanolamine + CO2</text>
        <dbReference type="Rhea" id="RHEA:20828"/>
        <dbReference type="ChEBI" id="CHEBI:15378"/>
        <dbReference type="ChEBI" id="CHEBI:16526"/>
        <dbReference type="ChEBI" id="CHEBI:57262"/>
        <dbReference type="ChEBI" id="CHEBI:64612"/>
        <dbReference type="EC" id="4.1.1.65"/>
    </reaction>
</comment>
<dbReference type="InterPro" id="IPR003817">
    <property type="entry name" value="PS_Dcarbxylase"/>
</dbReference>
<reference evidence="13 14" key="1">
    <citation type="submission" date="2016-09" db="EMBL/GenBank/DDBJ databases">
        <title>Genome-resolved meta-omics ties microbial dynamics to process performance in biotechnology for thiocyanate degradation.</title>
        <authorList>
            <person name="Kantor R.S."/>
            <person name="Huddy R.J."/>
            <person name="Iyer R."/>
            <person name="Thomas B.C."/>
            <person name="Brown C.T."/>
            <person name="Anantharaman K."/>
            <person name="Tringe S."/>
            <person name="Hettich R.L."/>
            <person name="Harrison S.T."/>
            <person name="Banfield J.F."/>
        </authorList>
    </citation>
    <scope>NUCLEOTIDE SEQUENCE [LARGE SCALE GENOMIC DNA]</scope>
    <source>
        <strain evidence="13">59-99</strain>
    </source>
</reference>
<comment type="subcellular location">
    <subcellularLocation>
        <location evidence="11">Cell membrane</location>
        <topology evidence="11">Peripheral membrane protein</topology>
    </subcellularLocation>
</comment>
<feature type="active site" description="Schiff-base intermediate with substrate; via pyruvic acid" evidence="11">
    <location>
        <position position="188"/>
    </location>
</feature>
<evidence type="ECO:0000256" key="7">
    <source>
        <dbReference type="ARBA" id="ARBA00023209"/>
    </source>
</evidence>
<evidence type="ECO:0000313" key="13">
    <source>
        <dbReference type="EMBL" id="OJX56294.1"/>
    </source>
</evidence>
<dbReference type="STRING" id="1895771.BGO89_13230"/>
<dbReference type="AlphaFoldDB" id="A0A1M3KV90"/>
<feature type="modified residue" description="Pyruvic acid (Ser); by autocatalysis" evidence="11">
    <location>
        <position position="188"/>
    </location>
</feature>
<gene>
    <name evidence="11" type="primary">psd</name>
    <name evidence="13" type="ORF">BGO89_13230</name>
</gene>
<evidence type="ECO:0000256" key="8">
    <source>
        <dbReference type="ARBA" id="ARBA00023239"/>
    </source>
</evidence>
<organism evidence="13 14">
    <name type="scientific">Candidatus Kapaibacterium thiocyanatum</name>
    <dbReference type="NCBI Taxonomy" id="1895771"/>
    <lineage>
        <taxon>Bacteria</taxon>
        <taxon>Pseudomonadati</taxon>
        <taxon>Candidatus Kapaibacteriota</taxon>
        <taxon>Candidatus Kapaibacteriia</taxon>
        <taxon>Candidatus Kapaibacteriales</taxon>
        <taxon>Candidatus Kapaibacteriaceae</taxon>
        <taxon>Candidatus Kapaibacterium</taxon>
    </lineage>
</organism>
<comment type="function">
    <text evidence="11">Catalyzes the formation of phosphatidylethanolamine (PtdEtn) from phosphatidylserine (PtdSer).</text>
</comment>
<evidence type="ECO:0000256" key="10">
    <source>
        <dbReference type="ARBA" id="ARBA00023317"/>
    </source>
</evidence>
<dbReference type="EMBL" id="MKVH01000025">
    <property type="protein sequence ID" value="OJX56294.1"/>
    <property type="molecule type" value="Genomic_DNA"/>
</dbReference>
<accession>A0A1M3KV90</accession>
<evidence type="ECO:0000256" key="1">
    <source>
        <dbReference type="ARBA" id="ARBA00022475"/>
    </source>
</evidence>